<dbReference type="Proteomes" id="UP000628079">
    <property type="component" value="Unassembled WGS sequence"/>
</dbReference>
<keyword evidence="1" id="KW-0472">Membrane</keyword>
<protein>
    <submittedName>
        <fullName evidence="2">Uncharacterized protein</fullName>
    </submittedName>
</protein>
<name>A0A8H9FU95_9MICO</name>
<dbReference type="AlphaFoldDB" id="A0A8H9FU95"/>
<keyword evidence="1" id="KW-0812">Transmembrane</keyword>
<keyword evidence="1" id="KW-1133">Transmembrane helix</keyword>
<gene>
    <name evidence="2" type="ORF">GCM10011314_20840</name>
</gene>
<organism evidence="2 3">
    <name type="scientific">Knoellia flava</name>
    <dbReference type="NCBI Taxonomy" id="913969"/>
    <lineage>
        <taxon>Bacteria</taxon>
        <taxon>Bacillati</taxon>
        <taxon>Actinomycetota</taxon>
        <taxon>Actinomycetes</taxon>
        <taxon>Micrococcales</taxon>
        <taxon>Intrasporangiaceae</taxon>
        <taxon>Knoellia</taxon>
    </lineage>
</organism>
<dbReference type="RefSeq" id="WP_035945331.1">
    <property type="nucleotide sequence ID" value="NZ_BMEA01000002.1"/>
</dbReference>
<dbReference type="EMBL" id="BMEA01000002">
    <property type="protein sequence ID" value="GGB81058.1"/>
    <property type="molecule type" value="Genomic_DNA"/>
</dbReference>
<evidence type="ECO:0000313" key="3">
    <source>
        <dbReference type="Proteomes" id="UP000628079"/>
    </source>
</evidence>
<proteinExistence type="predicted"/>
<comment type="caution">
    <text evidence="2">The sequence shown here is derived from an EMBL/GenBank/DDBJ whole genome shotgun (WGS) entry which is preliminary data.</text>
</comment>
<accession>A0A8H9FU95</accession>
<sequence length="453" mass="47413">MGFESELRTALRTAASGVTPVDDRPYDRVSAAVGRSRRRRRGGLAVAVAVAVAVGAPLALSRLADDPPDALPASRSSLPGASDAAWDDISTWPLRGGLARDAALVADVADRFRGRPILLADLDGRRVSVVVTDGEIIVATGPRGADADALERVNPEQLGMEHGGAIVVRGGTTGLIATTPDVRAVDVSRPPTVGLDGTLTRRWDRVRLADGLATTPMSEFTRVRLDSGWPVQTFTTGEGDQSAPPAEEVCAKPCSDAQLAALQTAALNARAARLLGLREEQLTTRTIHLGRVPDDLQRGVLAGGLSGSHVMLHIALTTLPQGQNLRTVWVTRVHPTRESPPLGSDPIQLLQPFPGDTASVDPVLEYERVAEGGPRSVSAWVVSPAGTAVQAVSSDPSRWPASPVVPLVGGSARVTVVASAADLAEHYQVRVVGPGGALLGTFPASEEERGLYE</sequence>
<feature type="transmembrane region" description="Helical" evidence="1">
    <location>
        <begin position="44"/>
        <end position="64"/>
    </location>
</feature>
<evidence type="ECO:0000313" key="2">
    <source>
        <dbReference type="EMBL" id="GGB81058.1"/>
    </source>
</evidence>
<reference evidence="2" key="2">
    <citation type="submission" date="2020-09" db="EMBL/GenBank/DDBJ databases">
        <authorList>
            <person name="Sun Q."/>
            <person name="Zhou Y."/>
        </authorList>
    </citation>
    <scope>NUCLEOTIDE SEQUENCE</scope>
    <source>
        <strain evidence="2">CGMCC 1.10749</strain>
    </source>
</reference>
<evidence type="ECO:0000256" key="1">
    <source>
        <dbReference type="SAM" id="Phobius"/>
    </source>
</evidence>
<reference evidence="2" key="1">
    <citation type="journal article" date="2014" name="Int. J. Syst. Evol. Microbiol.">
        <title>Complete genome sequence of Corynebacterium casei LMG S-19264T (=DSM 44701T), isolated from a smear-ripened cheese.</title>
        <authorList>
            <consortium name="US DOE Joint Genome Institute (JGI-PGF)"/>
            <person name="Walter F."/>
            <person name="Albersmeier A."/>
            <person name="Kalinowski J."/>
            <person name="Ruckert C."/>
        </authorList>
    </citation>
    <scope>NUCLEOTIDE SEQUENCE</scope>
    <source>
        <strain evidence="2">CGMCC 1.10749</strain>
    </source>
</reference>